<feature type="non-terminal residue" evidence="1">
    <location>
        <position position="157"/>
    </location>
</feature>
<protein>
    <submittedName>
        <fullName evidence="1">15518_t:CDS:1</fullName>
    </submittedName>
</protein>
<organism evidence="1 2">
    <name type="scientific">Dentiscutata erythropus</name>
    <dbReference type="NCBI Taxonomy" id="1348616"/>
    <lineage>
        <taxon>Eukaryota</taxon>
        <taxon>Fungi</taxon>
        <taxon>Fungi incertae sedis</taxon>
        <taxon>Mucoromycota</taxon>
        <taxon>Glomeromycotina</taxon>
        <taxon>Glomeromycetes</taxon>
        <taxon>Diversisporales</taxon>
        <taxon>Gigasporaceae</taxon>
        <taxon>Dentiscutata</taxon>
    </lineage>
</organism>
<dbReference type="EMBL" id="CAJVPY010009491">
    <property type="protein sequence ID" value="CAG8709319.1"/>
    <property type="molecule type" value="Genomic_DNA"/>
</dbReference>
<dbReference type="AlphaFoldDB" id="A0A9N9HWB1"/>
<comment type="caution">
    <text evidence="1">The sequence shown here is derived from an EMBL/GenBank/DDBJ whole genome shotgun (WGS) entry which is preliminary data.</text>
</comment>
<evidence type="ECO:0000313" key="2">
    <source>
        <dbReference type="Proteomes" id="UP000789405"/>
    </source>
</evidence>
<reference evidence="1" key="1">
    <citation type="submission" date="2021-06" db="EMBL/GenBank/DDBJ databases">
        <authorList>
            <person name="Kallberg Y."/>
            <person name="Tangrot J."/>
            <person name="Rosling A."/>
        </authorList>
    </citation>
    <scope>NUCLEOTIDE SEQUENCE</scope>
    <source>
        <strain evidence="1">MA453B</strain>
    </source>
</reference>
<evidence type="ECO:0000313" key="1">
    <source>
        <dbReference type="EMBL" id="CAG8709319.1"/>
    </source>
</evidence>
<name>A0A9N9HWB1_9GLOM</name>
<keyword evidence="2" id="KW-1185">Reference proteome</keyword>
<gene>
    <name evidence="1" type="ORF">DERYTH_LOCUS13477</name>
</gene>
<sequence>SNEQLRWFATKLPSSVRHLEIRYWSICAQDLEDMLSICGRNLHYIAWGFTDVKVVGDQKYFSHVISEFCKKESRKIKRIGSPQFSCFSEDNHQNNGTVQKDLCHWEQKKMTITIAHFISDSLPVAIEKNSTILVNLYGTTYGRHGYGFKDLIKQRLI</sequence>
<accession>A0A9N9HWB1</accession>
<dbReference type="Proteomes" id="UP000789405">
    <property type="component" value="Unassembled WGS sequence"/>
</dbReference>
<proteinExistence type="predicted"/>
<dbReference type="OrthoDB" id="2341496at2759"/>